<evidence type="ECO:0000313" key="2">
    <source>
        <dbReference type="Proteomes" id="UP001158067"/>
    </source>
</evidence>
<proteinExistence type="predicted"/>
<comment type="caution">
    <text evidence="1">The sequence shown here is derived from an EMBL/GenBank/DDBJ whole genome shotgun (WGS) entry which is preliminary data.</text>
</comment>
<reference evidence="1 2" key="1">
    <citation type="submission" date="2017-05" db="EMBL/GenBank/DDBJ databases">
        <authorList>
            <person name="Varghese N."/>
            <person name="Submissions S."/>
        </authorList>
    </citation>
    <scope>NUCLEOTIDE SEQUENCE [LARGE SCALE GENOMIC DNA]</scope>
    <source>
        <strain evidence="1 2">DSM 25457</strain>
    </source>
</reference>
<dbReference type="Proteomes" id="UP001158067">
    <property type="component" value="Unassembled WGS sequence"/>
</dbReference>
<name>A0ABY1QQY5_9BACT</name>
<organism evidence="1 2">
    <name type="scientific">Neorhodopirellula lusitana</name>
    <dbReference type="NCBI Taxonomy" id="445327"/>
    <lineage>
        <taxon>Bacteria</taxon>
        <taxon>Pseudomonadati</taxon>
        <taxon>Planctomycetota</taxon>
        <taxon>Planctomycetia</taxon>
        <taxon>Pirellulales</taxon>
        <taxon>Pirellulaceae</taxon>
        <taxon>Neorhodopirellula</taxon>
    </lineage>
</organism>
<keyword evidence="2" id="KW-1185">Reference proteome</keyword>
<dbReference type="EMBL" id="FXUG01000026">
    <property type="protein sequence ID" value="SMP78447.1"/>
    <property type="molecule type" value="Genomic_DNA"/>
</dbReference>
<protein>
    <submittedName>
        <fullName evidence="1">Uncharacterized protein</fullName>
    </submittedName>
</protein>
<evidence type="ECO:0000313" key="1">
    <source>
        <dbReference type="EMBL" id="SMP78447.1"/>
    </source>
</evidence>
<accession>A0ABY1QQY5</accession>
<gene>
    <name evidence="1" type="ORF">SAMN06265222_12612</name>
</gene>
<sequence>MMLLGVLGRKGSLERGHFCRTGTPRMAVVGVGLTGWARHGVLR</sequence>